<evidence type="ECO:0000256" key="4">
    <source>
        <dbReference type="ARBA" id="ARBA00022980"/>
    </source>
</evidence>
<dbReference type="InterPro" id="IPR057268">
    <property type="entry name" value="Ribosomal_L18"/>
</dbReference>
<dbReference type="EMBL" id="JGYU01000011">
    <property type="protein sequence ID" value="KFI56313.1"/>
    <property type="molecule type" value="Genomic_DNA"/>
</dbReference>
<dbReference type="OrthoDB" id="9810939at2"/>
<protein>
    <recommendedName>
        <fullName evidence="6 7">Large ribosomal subunit protein uL18</fullName>
    </recommendedName>
</protein>
<evidence type="ECO:0000313" key="10">
    <source>
        <dbReference type="Proteomes" id="UP000028995"/>
    </source>
</evidence>
<keyword evidence="3 7" id="KW-0694">RNA-binding</keyword>
<evidence type="ECO:0000313" key="11">
    <source>
        <dbReference type="Proteomes" id="UP000229907"/>
    </source>
</evidence>
<dbReference type="GO" id="GO:0022625">
    <property type="term" value="C:cytosolic large ribosomal subunit"/>
    <property type="evidence" value="ECO:0007669"/>
    <property type="project" value="TreeGrafter"/>
</dbReference>
<evidence type="ECO:0000256" key="2">
    <source>
        <dbReference type="ARBA" id="ARBA00022730"/>
    </source>
</evidence>
<accession>A0A087AC13</accession>
<comment type="similarity">
    <text evidence="1 7">Belongs to the universal ribosomal protein uL18 family.</text>
</comment>
<dbReference type="RefSeq" id="WP_024540961.1">
    <property type="nucleotide sequence ID" value="NZ_CP018044.1"/>
</dbReference>
<dbReference type="AlphaFoldDB" id="A0A087AC13"/>
<keyword evidence="2 7" id="KW-0699">rRNA-binding</keyword>
<dbReference type="KEGG" id="bcho:BcFMB_04435"/>
<evidence type="ECO:0000256" key="7">
    <source>
        <dbReference type="HAMAP-Rule" id="MF_01337"/>
    </source>
</evidence>
<dbReference type="GO" id="GO:0008097">
    <property type="term" value="F:5S rRNA binding"/>
    <property type="evidence" value="ECO:0007669"/>
    <property type="project" value="TreeGrafter"/>
</dbReference>
<dbReference type="Proteomes" id="UP000028995">
    <property type="component" value="Unassembled WGS sequence"/>
</dbReference>
<name>A0A087AC13_9BIFI</name>
<evidence type="ECO:0000256" key="6">
    <source>
        <dbReference type="ARBA" id="ARBA00035197"/>
    </source>
</evidence>
<dbReference type="NCBIfam" id="TIGR00060">
    <property type="entry name" value="L18_bact"/>
    <property type="match status" value="1"/>
</dbReference>
<keyword evidence="10" id="KW-1185">Reference proteome</keyword>
<reference evidence="8 11" key="2">
    <citation type="submission" date="2016-11" db="EMBL/GenBank/DDBJ databases">
        <title>complete genome sequence of Bifidobacterium choerinum strain FMB-1.</title>
        <authorList>
            <person name="Park C.-S."/>
            <person name="Jung D.-H."/>
            <person name="Choi D.-S."/>
        </authorList>
    </citation>
    <scope>NUCLEOTIDE SEQUENCE [LARGE SCALE GENOMIC DNA]</scope>
    <source>
        <strain evidence="8 11">FMB-1</strain>
    </source>
</reference>
<comment type="subunit">
    <text evidence="7">Part of the 50S ribosomal subunit; part of the 5S rRNA/L5/L18/L25 subcomplex. Contacts the 5S and 23S rRNAs.</text>
</comment>
<dbReference type="GO" id="GO:0006412">
    <property type="term" value="P:translation"/>
    <property type="evidence" value="ECO:0007669"/>
    <property type="project" value="UniProtKB-UniRule"/>
</dbReference>
<keyword evidence="4 7" id="KW-0689">Ribosomal protein</keyword>
<gene>
    <name evidence="7" type="primary">rplR</name>
    <name evidence="8" type="ORF">BcFMB_04435</name>
    <name evidence="9" type="ORF">BCHO_1445</name>
</gene>
<dbReference type="Pfam" id="PF00861">
    <property type="entry name" value="Ribosomal_L18p"/>
    <property type="match status" value="1"/>
</dbReference>
<sequence length="123" mass="13221">MSVKIYGKGKKVALKRRHARIRKRISGTAELPRLVVTRSNRHMVAQIVDDTIGKTIVSESTLMSDFADFEGTKTEAAKQVGLLIAKKAQDAGITAVVFDRGGNMYHGRVAAVADGAREGGLAL</sequence>
<organism evidence="9 10">
    <name type="scientific">Bifidobacterium choerinum</name>
    <dbReference type="NCBI Taxonomy" id="35760"/>
    <lineage>
        <taxon>Bacteria</taxon>
        <taxon>Bacillati</taxon>
        <taxon>Actinomycetota</taxon>
        <taxon>Actinomycetes</taxon>
        <taxon>Bifidobacteriales</taxon>
        <taxon>Bifidobacteriaceae</taxon>
        <taxon>Bifidobacterium</taxon>
    </lineage>
</organism>
<comment type="function">
    <text evidence="7">This is one of the proteins that bind and probably mediate the attachment of the 5S RNA into the large ribosomal subunit, where it forms part of the central protuberance.</text>
</comment>
<dbReference type="CDD" id="cd00432">
    <property type="entry name" value="Ribosomal_L18_L5e"/>
    <property type="match status" value="1"/>
</dbReference>
<evidence type="ECO:0000256" key="3">
    <source>
        <dbReference type="ARBA" id="ARBA00022884"/>
    </source>
</evidence>
<dbReference type="EMBL" id="CP018044">
    <property type="protein sequence ID" value="ATU20296.1"/>
    <property type="molecule type" value="Genomic_DNA"/>
</dbReference>
<evidence type="ECO:0000313" key="8">
    <source>
        <dbReference type="EMBL" id="ATU20296.1"/>
    </source>
</evidence>
<evidence type="ECO:0000256" key="1">
    <source>
        <dbReference type="ARBA" id="ARBA00007116"/>
    </source>
</evidence>
<dbReference type="Proteomes" id="UP000229907">
    <property type="component" value="Chromosome"/>
</dbReference>
<dbReference type="eggNOG" id="COG0256">
    <property type="taxonomic scope" value="Bacteria"/>
</dbReference>
<dbReference type="PANTHER" id="PTHR12899:SF3">
    <property type="entry name" value="LARGE RIBOSOMAL SUBUNIT PROTEIN UL18M"/>
    <property type="match status" value="1"/>
</dbReference>
<dbReference type="Gene3D" id="3.30.420.100">
    <property type="match status" value="1"/>
</dbReference>
<proteinExistence type="inferred from homology"/>
<dbReference type="InterPro" id="IPR005484">
    <property type="entry name" value="Ribosomal_uL18_bac/plant/anim"/>
</dbReference>
<keyword evidence="5 7" id="KW-0687">Ribonucleoprotein</keyword>
<evidence type="ECO:0000256" key="5">
    <source>
        <dbReference type="ARBA" id="ARBA00023274"/>
    </source>
</evidence>
<dbReference type="HAMAP" id="MF_01337_B">
    <property type="entry name" value="Ribosomal_uL18_B"/>
    <property type="match status" value="1"/>
</dbReference>
<dbReference type="SUPFAM" id="SSF53137">
    <property type="entry name" value="Translational machinery components"/>
    <property type="match status" value="1"/>
</dbReference>
<dbReference type="PANTHER" id="PTHR12899">
    <property type="entry name" value="39S RIBOSOMAL PROTEIN L18, MITOCHONDRIAL"/>
    <property type="match status" value="1"/>
</dbReference>
<reference evidence="9 10" key="1">
    <citation type="submission" date="2014-03" db="EMBL/GenBank/DDBJ databases">
        <title>Genomics of Bifidobacteria.</title>
        <authorList>
            <person name="Ventura M."/>
            <person name="Milani C."/>
            <person name="Lugli G.A."/>
        </authorList>
    </citation>
    <scope>NUCLEOTIDE SEQUENCE [LARGE SCALE GENOMIC DNA]</scope>
    <source>
        <strain evidence="9 10">LMG 10510</strain>
    </source>
</reference>
<dbReference type="GO" id="GO:0003735">
    <property type="term" value="F:structural constituent of ribosome"/>
    <property type="evidence" value="ECO:0007669"/>
    <property type="project" value="InterPro"/>
</dbReference>
<evidence type="ECO:0000313" key="9">
    <source>
        <dbReference type="EMBL" id="KFI56313.1"/>
    </source>
</evidence>
<dbReference type="FunFam" id="3.30.420.100:FF:000001">
    <property type="entry name" value="50S ribosomal protein L18"/>
    <property type="match status" value="1"/>
</dbReference>
<dbReference type="InterPro" id="IPR004389">
    <property type="entry name" value="Ribosomal_uL18_bac-type"/>
</dbReference>
<dbReference type="STRING" id="35760.BCHO_1445"/>